<accession>A0A915DV55</accession>
<dbReference type="Proteomes" id="UP000887574">
    <property type="component" value="Unplaced"/>
</dbReference>
<keyword evidence="1" id="KW-1185">Reference proteome</keyword>
<sequence length="75" mass="8557">MQQTKGDTLLPNFYHWMERNSYICEAGAVFLSEPEAIQFNCAALCGEPMETFAACARKESNDEPFCEQGHFLLKF</sequence>
<proteinExistence type="predicted"/>
<protein>
    <submittedName>
        <fullName evidence="2">Uncharacterized protein</fullName>
    </submittedName>
</protein>
<evidence type="ECO:0000313" key="2">
    <source>
        <dbReference type="WBParaSite" id="jg2351"/>
    </source>
</evidence>
<evidence type="ECO:0000313" key="1">
    <source>
        <dbReference type="Proteomes" id="UP000887574"/>
    </source>
</evidence>
<name>A0A915DV55_9BILA</name>
<organism evidence="1 2">
    <name type="scientific">Ditylenchus dipsaci</name>
    <dbReference type="NCBI Taxonomy" id="166011"/>
    <lineage>
        <taxon>Eukaryota</taxon>
        <taxon>Metazoa</taxon>
        <taxon>Ecdysozoa</taxon>
        <taxon>Nematoda</taxon>
        <taxon>Chromadorea</taxon>
        <taxon>Rhabditida</taxon>
        <taxon>Tylenchina</taxon>
        <taxon>Tylenchomorpha</taxon>
        <taxon>Sphaerularioidea</taxon>
        <taxon>Anguinidae</taxon>
        <taxon>Anguininae</taxon>
        <taxon>Ditylenchus</taxon>
    </lineage>
</organism>
<dbReference type="AlphaFoldDB" id="A0A915DV55"/>
<dbReference type="WBParaSite" id="jg2351">
    <property type="protein sequence ID" value="jg2351"/>
    <property type="gene ID" value="jg2351"/>
</dbReference>
<reference evidence="2" key="1">
    <citation type="submission" date="2022-11" db="UniProtKB">
        <authorList>
            <consortium name="WormBaseParasite"/>
        </authorList>
    </citation>
    <scope>IDENTIFICATION</scope>
</reference>